<feature type="region of interest" description="Disordered" evidence="1">
    <location>
        <begin position="39"/>
        <end position="91"/>
    </location>
</feature>
<gene>
    <name evidence="3" type="ORF">FHR84_004455</name>
</gene>
<feature type="compositionally biased region" description="Basic and acidic residues" evidence="1">
    <location>
        <begin position="39"/>
        <end position="49"/>
    </location>
</feature>
<accession>A0A852Z2R9</accession>
<evidence type="ECO:0000313" key="3">
    <source>
        <dbReference type="EMBL" id="NYH81081.1"/>
    </source>
</evidence>
<feature type="domain" description="Glucose/Sorbosone dehydrogenase" evidence="2">
    <location>
        <begin position="102"/>
        <end position="276"/>
    </location>
</feature>
<dbReference type="InterPro" id="IPR012938">
    <property type="entry name" value="Glc/Sorbosone_DH"/>
</dbReference>
<dbReference type="InterPro" id="IPR011042">
    <property type="entry name" value="6-blade_b-propeller_TolB-like"/>
</dbReference>
<comment type="caution">
    <text evidence="3">The sequence shown here is derived from an EMBL/GenBank/DDBJ whole genome shotgun (WGS) entry which is preliminary data.</text>
</comment>
<evidence type="ECO:0000256" key="1">
    <source>
        <dbReference type="SAM" id="MobiDB-lite"/>
    </source>
</evidence>
<evidence type="ECO:0000259" key="2">
    <source>
        <dbReference type="Pfam" id="PF07995"/>
    </source>
</evidence>
<name>A0A852Z2R9_9ACTN</name>
<proteinExistence type="predicted"/>
<keyword evidence="4" id="KW-1185">Reference proteome</keyword>
<dbReference type="EMBL" id="JACBYW010000012">
    <property type="protein sequence ID" value="NYH81081.1"/>
    <property type="molecule type" value="Genomic_DNA"/>
</dbReference>
<dbReference type="AlphaFoldDB" id="A0A852Z2R9"/>
<dbReference type="SUPFAM" id="SSF63829">
    <property type="entry name" value="Calcium-dependent phosphotriesterase"/>
    <property type="match status" value="1"/>
</dbReference>
<feature type="region of interest" description="Disordered" evidence="1">
    <location>
        <begin position="239"/>
        <end position="260"/>
    </location>
</feature>
<reference evidence="3 4" key="1">
    <citation type="submission" date="2020-07" db="EMBL/GenBank/DDBJ databases">
        <title>Genomic Encyclopedia of Type Strains, Phase III (KMG-III): the genomes of soil and plant-associated and newly described type strains.</title>
        <authorList>
            <person name="Whitman W."/>
        </authorList>
    </citation>
    <scope>NUCLEOTIDE SEQUENCE [LARGE SCALE GENOMIC DNA]</scope>
    <source>
        <strain evidence="3 4">CECT 8576</strain>
    </source>
</reference>
<sequence>MVVPPVNRRSLGRVPRRSTAIGAVLAAVALVSGCADFPEQHTQDWREQPSLRPQAGPEPRVEGQEEPPPSGKRSSSREPEQPEGCSDPDPAVIATCLDPVGAVAALPGGNSALVGERDTGRVLRVSDGKQPEEIARVRVDPTGGGGLTGLTLSPSYAEDGLAYAYVTTPADNRVVRIAPGDPPDPVLTGIPRGSSGNAGAITADGSNSLVVATGNAGSAAQAADRSVLAGKVLRIDPFGDPAEDNPDPGSPVISTGLSSPGGVCASNRDDAFWVTDRRAEREVLHRVAPGRQADVPAWSWNGHPGVSGCAAAGGTLIVALTEEAAVYTMRPGPRGTFTGEPQPAMEDTYGRFSAATSDPNGLLWLGTSNRTGGDPVSSDDRVIRVEPPSGGAAGKE</sequence>
<organism evidence="3 4">
    <name type="scientific">Actinopolyspora biskrensis</name>
    <dbReference type="NCBI Taxonomy" id="1470178"/>
    <lineage>
        <taxon>Bacteria</taxon>
        <taxon>Bacillati</taxon>
        <taxon>Actinomycetota</taxon>
        <taxon>Actinomycetes</taxon>
        <taxon>Actinopolysporales</taxon>
        <taxon>Actinopolysporaceae</taxon>
        <taxon>Actinopolyspora</taxon>
    </lineage>
</organism>
<dbReference type="Gene3D" id="2.120.10.30">
    <property type="entry name" value="TolB, C-terminal domain"/>
    <property type="match status" value="1"/>
</dbReference>
<evidence type="ECO:0000313" key="4">
    <source>
        <dbReference type="Proteomes" id="UP000548304"/>
    </source>
</evidence>
<dbReference type="RefSeq" id="WP_179537375.1">
    <property type="nucleotide sequence ID" value="NZ_JACBYW010000012.1"/>
</dbReference>
<dbReference type="Pfam" id="PF07995">
    <property type="entry name" value="GSDH"/>
    <property type="match status" value="1"/>
</dbReference>
<protein>
    <submittedName>
        <fullName evidence="3">Glucose/arabinose dehydrogenase</fullName>
    </submittedName>
</protein>
<feature type="region of interest" description="Disordered" evidence="1">
    <location>
        <begin position="358"/>
        <end position="396"/>
    </location>
</feature>
<dbReference type="Proteomes" id="UP000548304">
    <property type="component" value="Unassembled WGS sequence"/>
</dbReference>